<dbReference type="OrthoDB" id="176168at2"/>
<evidence type="ECO:0000259" key="6">
    <source>
        <dbReference type="Pfam" id="PF21365"/>
    </source>
</evidence>
<dbReference type="PANTHER" id="PTHR43863">
    <property type="entry name" value="HYDROLASE, PUTATIVE (AFU_ORTHOLOGUE AFUA_1G03140)-RELATED"/>
    <property type="match status" value="1"/>
</dbReference>
<dbReference type="GO" id="GO:0030246">
    <property type="term" value="F:carbohydrate binding"/>
    <property type="evidence" value="ECO:0007669"/>
    <property type="project" value="InterPro"/>
</dbReference>
<feature type="domain" description="Glycosyl hydrolase family 31 C-terminal" evidence="6">
    <location>
        <begin position="604"/>
        <end position="690"/>
    </location>
</feature>
<feature type="region of interest" description="Disordered" evidence="2">
    <location>
        <begin position="1694"/>
        <end position="1726"/>
    </location>
</feature>
<dbReference type="EMBL" id="AAVL02000035">
    <property type="protein sequence ID" value="EDM51029.1"/>
    <property type="molecule type" value="Genomic_DNA"/>
</dbReference>
<organism evidence="7 8">
    <name type="scientific">Eubacterium ventriosum ATCC 27560</name>
    <dbReference type="NCBI Taxonomy" id="411463"/>
    <lineage>
        <taxon>Bacteria</taxon>
        <taxon>Bacillati</taxon>
        <taxon>Bacillota</taxon>
        <taxon>Clostridia</taxon>
        <taxon>Eubacteriales</taxon>
        <taxon>Eubacteriaceae</taxon>
        <taxon>Eubacterium</taxon>
    </lineage>
</organism>
<evidence type="ECO:0000259" key="5">
    <source>
        <dbReference type="Pfam" id="PF13802"/>
    </source>
</evidence>
<dbReference type="PANTHER" id="PTHR43863:SF2">
    <property type="entry name" value="MALTASE-GLUCOAMYLASE"/>
    <property type="match status" value="1"/>
</dbReference>
<evidence type="ECO:0000256" key="2">
    <source>
        <dbReference type="SAM" id="MobiDB-lite"/>
    </source>
</evidence>
<feature type="domain" description="Glycoside hydrolase family 31 N-terminal" evidence="5">
    <location>
        <begin position="81"/>
        <end position="249"/>
    </location>
</feature>
<evidence type="ECO:0000313" key="7">
    <source>
        <dbReference type="EMBL" id="EDM51029.1"/>
    </source>
</evidence>
<comment type="caution">
    <text evidence="7">The sequence shown here is derived from an EMBL/GenBank/DDBJ whole genome shotgun (WGS) entry which is preliminary data.</text>
</comment>
<dbReference type="InterPro" id="IPR051816">
    <property type="entry name" value="Glycosyl_Hydrolase_31"/>
</dbReference>
<reference evidence="7 8" key="2">
    <citation type="submission" date="2007-04" db="EMBL/GenBank/DDBJ databases">
        <title>Draft genome sequence of Eubacterium ventriosum (ATCC 27560).</title>
        <authorList>
            <person name="Sudarsanam P."/>
            <person name="Ley R."/>
            <person name="Guruge J."/>
            <person name="Turnbaugh P.J."/>
            <person name="Mahowald M."/>
            <person name="Liep D."/>
            <person name="Gordon J."/>
        </authorList>
    </citation>
    <scope>NUCLEOTIDE SEQUENCE [LARGE SCALE GENOMIC DNA]</scope>
    <source>
        <strain evidence="7 8">ATCC 27560</strain>
    </source>
</reference>
<dbReference type="GO" id="GO:0005975">
    <property type="term" value="P:carbohydrate metabolic process"/>
    <property type="evidence" value="ECO:0007669"/>
    <property type="project" value="InterPro"/>
</dbReference>
<keyword evidence="3" id="KW-0472">Membrane</keyword>
<feature type="transmembrane region" description="Helical" evidence="3">
    <location>
        <begin position="7"/>
        <end position="27"/>
    </location>
</feature>
<keyword evidence="3" id="KW-0812">Transmembrane</keyword>
<dbReference type="eggNOG" id="COG1501">
    <property type="taxonomic scope" value="Bacteria"/>
</dbReference>
<dbReference type="CDD" id="cd14752">
    <property type="entry name" value="GH31_N"/>
    <property type="match status" value="1"/>
</dbReference>
<evidence type="ECO:0000256" key="1">
    <source>
        <dbReference type="ARBA" id="ARBA00007806"/>
    </source>
</evidence>
<protein>
    <submittedName>
        <fullName evidence="7">F5/8 type C domain protein</fullName>
    </submittedName>
</protein>
<dbReference type="InterPro" id="IPR011013">
    <property type="entry name" value="Gal_mutarotase_sf_dom"/>
</dbReference>
<dbReference type="InterPro" id="IPR008979">
    <property type="entry name" value="Galactose-bd-like_sf"/>
</dbReference>
<dbReference type="RefSeq" id="WP_005363334.1">
    <property type="nucleotide sequence ID" value="NZ_DS264285.1"/>
</dbReference>
<feature type="compositionally biased region" description="Low complexity" evidence="2">
    <location>
        <begin position="1704"/>
        <end position="1721"/>
    </location>
</feature>
<name>A5Z7X2_9FIRM</name>
<dbReference type="Gene3D" id="2.60.40.1760">
    <property type="entry name" value="glycosyl hydrolase (family 31)"/>
    <property type="match status" value="1"/>
</dbReference>
<dbReference type="SUPFAM" id="SSF51011">
    <property type="entry name" value="Glycosyl hydrolase domain"/>
    <property type="match status" value="1"/>
</dbReference>
<dbReference type="GO" id="GO:0004553">
    <property type="term" value="F:hydrolase activity, hydrolyzing O-glycosyl compounds"/>
    <property type="evidence" value="ECO:0007669"/>
    <property type="project" value="InterPro"/>
</dbReference>
<dbReference type="SUPFAM" id="SSF51445">
    <property type="entry name" value="(Trans)glycosidases"/>
    <property type="match status" value="1"/>
</dbReference>
<dbReference type="InterPro" id="IPR017853">
    <property type="entry name" value="GH"/>
</dbReference>
<feature type="domain" description="Glycoside hydrolase family 31 TIM barrel" evidence="4">
    <location>
        <begin position="354"/>
        <end position="595"/>
    </location>
</feature>
<comment type="similarity">
    <text evidence="1">Belongs to the glycosyl hydrolase 31 family.</text>
</comment>
<dbReference type="InterPro" id="IPR000322">
    <property type="entry name" value="Glyco_hydro_31_TIM"/>
</dbReference>
<dbReference type="Pfam" id="PF13802">
    <property type="entry name" value="Gal_mutarotas_2"/>
    <property type="match status" value="1"/>
</dbReference>
<dbReference type="SUPFAM" id="SSF49785">
    <property type="entry name" value="Galactose-binding domain-like"/>
    <property type="match status" value="1"/>
</dbReference>
<dbReference type="STRING" id="411463.EUBVEN_01812"/>
<sequence length="1862" mass="209455">MKRVEKIVLILLIVIMSFHTPIISYGYTAVPSDQDPFDSGYSPEFPSMEGIYNTPNKLLGYEQKDREFCFTIKTPDYIVPLSISFPKIGGVRIHGEKKGSFEAAENYKISYTISKSGDITMKGNNETKVVFQKKEDAFKIHIYNGSGERILGIDSTQMEFAFNDAGELIKYNLKLPLDRNKEEIYGSGERFNELSQVGKRLKMWNLDASYHGDDTLNAELWRGYKNIPLLHSSKGYTLFFNTYYAGTFDIGYSEASRICAEFKGAEFDFYLWTDAPKENLKAYTELTGKSILLPKWAYEYSAGGSIGFWNSGKGVYGNSVDAINGYKRMGTPNIASVYLESASKETQSVYDLYKSAGIRVLKWNSPNMTPKEMKSYLSGMREDELPYIRYIWDKTASCGDFIDFTQNTSTTALIGRLSSEVQWGAKGGLVDFGELIQPYAYFPGVDKDGAVMHNEFAYWYSRRYCEAMSQLMGNGDFVLHSRSAAAGSQAYTAFFTGDQQTSMEGLRRQLAGGISASASGLTTWGGDIGGLSGGAAGDGPTTQVFARSMQFSTFQPLMRTHGTTSRFPWDYGALGESTYKTHYWLRENILNKIYSTAIAAHKTGSTIVTPLTMEYSDEQSLGNVYETYLFCDDFLVTPVLKENAYLYNVMFPQGNWYSLWTGEKISGCGEKTVESPIDKSPIYLRAGAIIPVTVANSLNLTDSMQDVKKTEALLVTKPDNDRTTTYYRDENTSISYKNMKNGNNGFVISAETGNDTTALILKGTAAGSVVVDGKSLKKLTNRPTGDGEIGYYSNDNRETIINIGTNDWSSVEIENADVDSVNLMKDNILTDNMKVTADGDFNTALSLSEKEYVFELSKTSNMNEILVKWTDKYAKKFKVAVSENGNDWTVIKDEANGYGGITNCSIENKNVKYVKLYDIEAGTESAPEIYEIEAYGNNSNCCITYNLKGGATKIEEKTVVLNNSQYTLPSKNRFTAPQGKQFKWYLINGKVYNPGDVYKVIGDTTIFLVWEDYVPSDENDSILASFDGFYSSNATTSKKVKTTDYWSENTEGIITRKAKGTDGALYNGDPASNMAMLYYNANIYKDFVLELEYRNPVAGMGGAYVGFGGKIDNGVATTWKSSNAGTIFGTAGSSEVKLAGNFEAYGGNKHSTGEEDSKVWTDWVMDADWGTGWNAIKLEVKSGHINCYVKVNGKWIQSWKNDTFDMPFTYGDWYDGGYVYIASNNEGTQFRNIKISDRDLSVDETVAAEKNEIMNQFDSYYTSGVDKKNPEYAEIYKYWTADTDGVLTRKDIKESGEKLGNENKGNPYPEMAILYYDIGKYKDFTMTVDYYNPVADNGGAWIGFDGEKGESWYNHSGNTMINTSEGNVYHLTGTFDVDGETYELPNANDIKWTGYLEDGKFNSLWNTVKIEVKEGKIKFFIQVDNEWKSLWNEETFSYGDWYDGGYIFLVANNGGTKFRNLQITGTPIKEVTESDLKDFTAYYSPHCQRYPSTKTNINTYWSCTSDGVITRKARGTTTETGPYVGNCWPDMSMLYYDVSRYKDFTLEVEYRNPNESIGGAWIGFDGEINDSGSATTWYGDSTGTVFATDGNNSVRIAGTFDYNGRKQTTYNTSDSIWRAEIANCEWKTSWMKAKLEVKNGFINFYVDVNGKWETPWEKDAIRYSGWYDGGYVYIASNNEGTQFRNFKITGEALEEETTSEIPTTKEVPTTTNETVTSTKVSESTKDMTTETTKVDITTEIPTTYKIHESTTGYLNQIETKRPGRVKIKKINIKKKHSKKVKIYLLKVSGANGYQIRIYTSKKRAKKNKKALITKNIKSFRKVFKSKKLKNKKRLYVKARAYRNVGKIKIYGRWSKIKKVRIR</sequence>
<dbReference type="Gene3D" id="2.60.40.1180">
    <property type="entry name" value="Golgi alpha-mannosidase II"/>
    <property type="match status" value="1"/>
</dbReference>
<dbReference type="Gene3D" id="2.60.120.260">
    <property type="entry name" value="Galactose-binding domain-like"/>
    <property type="match status" value="1"/>
</dbReference>
<dbReference type="CAZy" id="GH31">
    <property type="family name" value="Glycoside Hydrolase Family 31"/>
</dbReference>
<dbReference type="Pfam" id="PF21365">
    <property type="entry name" value="Glyco_hydro_31_3rd"/>
    <property type="match status" value="1"/>
</dbReference>
<gene>
    <name evidence="7" type="ORF">EUBVEN_01812</name>
</gene>
<keyword evidence="3" id="KW-1133">Transmembrane helix</keyword>
<evidence type="ECO:0000256" key="3">
    <source>
        <dbReference type="SAM" id="Phobius"/>
    </source>
</evidence>
<dbReference type="Pfam" id="PF01055">
    <property type="entry name" value="Glyco_hydro_31_2nd"/>
    <property type="match status" value="1"/>
</dbReference>
<dbReference type="HOGENOM" id="CLU_236612_0_0_9"/>
<evidence type="ECO:0000259" key="4">
    <source>
        <dbReference type="Pfam" id="PF01055"/>
    </source>
</evidence>
<dbReference type="InterPro" id="IPR025887">
    <property type="entry name" value="Glyco_hydro_31_N_dom"/>
</dbReference>
<evidence type="ECO:0000313" key="8">
    <source>
        <dbReference type="Proteomes" id="UP000006000"/>
    </source>
</evidence>
<accession>A5Z7X2</accession>
<dbReference type="SUPFAM" id="SSF74650">
    <property type="entry name" value="Galactose mutarotase-like"/>
    <property type="match status" value="1"/>
</dbReference>
<reference evidence="7 8" key="1">
    <citation type="submission" date="2007-03" db="EMBL/GenBank/DDBJ databases">
        <authorList>
            <person name="Fulton L."/>
            <person name="Clifton S."/>
            <person name="Fulton B."/>
            <person name="Xu J."/>
            <person name="Minx P."/>
            <person name="Pepin K.H."/>
            <person name="Johnson M."/>
            <person name="Thiruvilangam P."/>
            <person name="Bhonagiri V."/>
            <person name="Nash W.E."/>
            <person name="Mardis E.R."/>
            <person name="Wilson R.K."/>
        </authorList>
    </citation>
    <scope>NUCLEOTIDE SEQUENCE [LARGE SCALE GENOMIC DNA]</scope>
    <source>
        <strain evidence="7 8">ATCC 27560</strain>
    </source>
</reference>
<dbReference type="InterPro" id="IPR013780">
    <property type="entry name" value="Glyco_hydro_b"/>
</dbReference>
<dbReference type="Gene3D" id="3.20.20.80">
    <property type="entry name" value="Glycosidases"/>
    <property type="match status" value="1"/>
</dbReference>
<dbReference type="Proteomes" id="UP000006000">
    <property type="component" value="Unassembled WGS sequence"/>
</dbReference>
<dbReference type="InterPro" id="IPR048395">
    <property type="entry name" value="Glyco_hydro_31_C"/>
</dbReference>
<proteinExistence type="inferred from homology"/>